<dbReference type="Proteomes" id="UP000244336">
    <property type="component" value="Chromosome 4"/>
</dbReference>
<dbReference type="AlphaFoldDB" id="A0A2T7DVG7"/>
<proteinExistence type="predicted"/>
<organism evidence="2 3">
    <name type="scientific">Panicum hallii var. hallii</name>
    <dbReference type="NCBI Taxonomy" id="1504633"/>
    <lineage>
        <taxon>Eukaryota</taxon>
        <taxon>Viridiplantae</taxon>
        <taxon>Streptophyta</taxon>
        <taxon>Embryophyta</taxon>
        <taxon>Tracheophyta</taxon>
        <taxon>Spermatophyta</taxon>
        <taxon>Magnoliopsida</taxon>
        <taxon>Liliopsida</taxon>
        <taxon>Poales</taxon>
        <taxon>Poaceae</taxon>
        <taxon>PACMAD clade</taxon>
        <taxon>Panicoideae</taxon>
        <taxon>Panicodae</taxon>
        <taxon>Paniceae</taxon>
        <taxon>Panicinae</taxon>
        <taxon>Panicum</taxon>
        <taxon>Panicum sect. Panicum</taxon>
    </lineage>
</organism>
<feature type="compositionally biased region" description="Polar residues" evidence="1">
    <location>
        <begin position="24"/>
        <end position="37"/>
    </location>
</feature>
<evidence type="ECO:0000313" key="3">
    <source>
        <dbReference type="Proteomes" id="UP000244336"/>
    </source>
</evidence>
<gene>
    <name evidence="2" type="ORF">GQ55_4G053200</name>
</gene>
<dbReference type="EMBL" id="CM009752">
    <property type="protein sequence ID" value="PUZ59574.1"/>
    <property type="molecule type" value="Genomic_DNA"/>
</dbReference>
<name>A0A2T7DVG7_9POAL</name>
<dbReference type="Gramene" id="PUZ59574">
    <property type="protein sequence ID" value="PUZ59574"/>
    <property type="gene ID" value="GQ55_4G053200"/>
</dbReference>
<feature type="region of interest" description="Disordered" evidence="1">
    <location>
        <begin position="24"/>
        <end position="45"/>
    </location>
</feature>
<evidence type="ECO:0000313" key="2">
    <source>
        <dbReference type="EMBL" id="PUZ59574.1"/>
    </source>
</evidence>
<accession>A0A2T7DVG7</accession>
<reference evidence="2 3" key="1">
    <citation type="submission" date="2018-04" db="EMBL/GenBank/DDBJ databases">
        <title>WGS assembly of Panicum hallii var. hallii HAL2.</title>
        <authorList>
            <person name="Lovell J."/>
            <person name="Jenkins J."/>
            <person name="Lowry D."/>
            <person name="Mamidi S."/>
            <person name="Sreedasyam A."/>
            <person name="Weng X."/>
            <person name="Barry K."/>
            <person name="Bonette J."/>
            <person name="Campitelli B."/>
            <person name="Daum C."/>
            <person name="Gordon S."/>
            <person name="Gould B."/>
            <person name="Lipzen A."/>
            <person name="MacQueen A."/>
            <person name="Palacio-Mejia J."/>
            <person name="Plott C."/>
            <person name="Shakirov E."/>
            <person name="Shu S."/>
            <person name="Yoshinaga Y."/>
            <person name="Zane M."/>
            <person name="Rokhsar D."/>
            <person name="Grimwood J."/>
            <person name="Schmutz J."/>
            <person name="Juenger T."/>
        </authorList>
    </citation>
    <scope>NUCLEOTIDE SEQUENCE [LARGE SCALE GENOMIC DNA]</scope>
    <source>
        <strain evidence="3">cv. HAL2</strain>
    </source>
</reference>
<sequence length="116" mass="12844">MQGQGYATEQRRIRVVGYAQSCSEDGSAWGQKQNGSVTRGGGHARDHADILRGSTNLGARLARSCSGFVSFAFRARQSYRCWRLSSSACSPPSFGRPESGWRRRTLCWCERVKLPA</sequence>
<evidence type="ECO:0000256" key="1">
    <source>
        <dbReference type="SAM" id="MobiDB-lite"/>
    </source>
</evidence>
<protein>
    <submittedName>
        <fullName evidence="2">Uncharacterized protein</fullName>
    </submittedName>
</protein>
<keyword evidence="3" id="KW-1185">Reference proteome</keyword>